<name>A0ABS0Q258_9BACT</name>
<organism evidence="1 2">
    <name type="scientific">Hymenobacter negativus</name>
    <dbReference type="NCBI Taxonomy" id="2795026"/>
    <lineage>
        <taxon>Bacteria</taxon>
        <taxon>Pseudomonadati</taxon>
        <taxon>Bacteroidota</taxon>
        <taxon>Cytophagia</taxon>
        <taxon>Cytophagales</taxon>
        <taxon>Hymenobacteraceae</taxon>
        <taxon>Hymenobacter</taxon>
    </lineage>
</organism>
<comment type="caution">
    <text evidence="1">The sequence shown here is derived from an EMBL/GenBank/DDBJ whole genome shotgun (WGS) entry which is preliminary data.</text>
</comment>
<sequence length="499" mass="57663">MPRPCNSQKVEINLFHPANLNLNELNTTLTGLRNIPALKKGIILINTYIIKKTFGRTENTFGNAYIPVHSDIFRRFIGDDYPQVVERLITNRLLERLECDEHGNGRGILADGRTVDYSKGYYQKPSADCSFQGQSKSYRIPNHLYGKDIKFIRQKETVTKRGTQKLNAVNHRTKGITEKYREYVRSMMRTVVILDSVLSRAAIEALWAENSVRLTAEDFIDIFNHSPFNETVVDFFGNRVFSQVVYSPKSIREFYRFRDDLDSPIVELDIVNSQPAIFASLSANLIMRFAPECDEAIPYFEAVANCEDYQFFQQLCFDGTIYETISDRFNRMYGEKLMMPLSRKDAKTVFYTAAYSDYEYLDSLNIHEVQHKLNSSLAYGVETDIEKYQKQLHSVRSFEVFKSLFPSVHRLFTQLKTLNWPHLCAKQYANNCLLAQRVESSLIFTVLVKALVNAGIEKVVTIHDAIFLREQDEAQAREIIQTELSNLNLKLKLKPARHK</sequence>
<gene>
    <name evidence="1" type="ORF">I7X13_01600</name>
</gene>
<reference evidence="1 2" key="1">
    <citation type="submission" date="2020-12" db="EMBL/GenBank/DDBJ databases">
        <title>Hymenobacter sp.</title>
        <authorList>
            <person name="Kim M.K."/>
        </authorList>
    </citation>
    <scope>NUCLEOTIDE SEQUENCE [LARGE SCALE GENOMIC DNA]</scope>
    <source>
        <strain evidence="1 2">BT442</strain>
    </source>
</reference>
<dbReference type="EMBL" id="JAEDAE010000001">
    <property type="protein sequence ID" value="MBH8556724.1"/>
    <property type="molecule type" value="Genomic_DNA"/>
</dbReference>
<evidence type="ECO:0000313" key="1">
    <source>
        <dbReference type="EMBL" id="MBH8556724.1"/>
    </source>
</evidence>
<dbReference type="Proteomes" id="UP000625631">
    <property type="component" value="Unassembled WGS sequence"/>
</dbReference>
<evidence type="ECO:0000313" key="2">
    <source>
        <dbReference type="Proteomes" id="UP000625631"/>
    </source>
</evidence>
<evidence type="ECO:0008006" key="3">
    <source>
        <dbReference type="Google" id="ProtNLM"/>
    </source>
</evidence>
<protein>
    <recommendedName>
        <fullName evidence="3">DNA-directed DNA polymerase family A palm domain-containing protein</fullName>
    </recommendedName>
</protein>
<proteinExistence type="predicted"/>
<dbReference type="RefSeq" id="WP_198074107.1">
    <property type="nucleotide sequence ID" value="NZ_JAEDAE010000001.1"/>
</dbReference>
<keyword evidence="2" id="KW-1185">Reference proteome</keyword>
<accession>A0ABS0Q258</accession>